<gene>
    <name evidence="2" type="ORF">HBN54_003684</name>
</gene>
<sequence>MKKHFPSRLGLALLAVGSLALASCNKRTDASPAPASAAPAGITYSTLRQGTVSAQGGVSSGGGVALVKGSDGNEYVQFKTDFHSDFHTGSLGIYLAKSSDLIKNQRAADPASVVRVGTITQSGAQQLAVAGMSAGFSHLILHCDAAQYNFGAATLQ</sequence>
<feature type="chain" id="PRO_5045735776" description="DM13 domain-containing protein" evidence="1">
    <location>
        <begin position="23"/>
        <end position="156"/>
    </location>
</feature>
<evidence type="ECO:0000256" key="1">
    <source>
        <dbReference type="SAM" id="SignalP"/>
    </source>
</evidence>
<evidence type="ECO:0000313" key="3">
    <source>
        <dbReference type="Proteomes" id="UP000717634"/>
    </source>
</evidence>
<keyword evidence="3" id="KW-1185">Reference proteome</keyword>
<organism evidence="2 3">
    <name type="scientific">Hymenobacter artigasi</name>
    <dbReference type="NCBI Taxonomy" id="2719616"/>
    <lineage>
        <taxon>Bacteria</taxon>
        <taxon>Pseudomonadati</taxon>
        <taxon>Bacteroidota</taxon>
        <taxon>Cytophagia</taxon>
        <taxon>Cytophagales</taxon>
        <taxon>Hymenobacteraceae</taxon>
        <taxon>Hymenobacter</taxon>
    </lineage>
</organism>
<dbReference type="Proteomes" id="UP000717634">
    <property type="component" value="Unassembled WGS sequence"/>
</dbReference>
<dbReference type="RefSeq" id="WP_168674649.1">
    <property type="nucleotide sequence ID" value="NZ_JAAVTK010000013.1"/>
</dbReference>
<evidence type="ECO:0008006" key="4">
    <source>
        <dbReference type="Google" id="ProtNLM"/>
    </source>
</evidence>
<feature type="signal peptide" evidence="1">
    <location>
        <begin position="1"/>
        <end position="22"/>
    </location>
</feature>
<protein>
    <recommendedName>
        <fullName evidence="4">DM13 domain-containing protein</fullName>
    </recommendedName>
</protein>
<reference evidence="2 3" key="1">
    <citation type="submission" date="2020-03" db="EMBL/GenBank/DDBJ databases">
        <title>Genomic Encyclopedia of Type Strains, Phase IV (KMG-V): Genome sequencing to study the core and pangenomes of soil and plant-associated prokaryotes.</title>
        <authorList>
            <person name="Whitman W."/>
        </authorList>
    </citation>
    <scope>NUCLEOTIDE SEQUENCE [LARGE SCALE GENOMIC DNA]</scope>
    <source>
        <strain evidence="2 3">1B</strain>
    </source>
</reference>
<name>A0ABX1HPR2_9BACT</name>
<evidence type="ECO:0000313" key="2">
    <source>
        <dbReference type="EMBL" id="NKI91072.1"/>
    </source>
</evidence>
<keyword evidence="1" id="KW-0732">Signal</keyword>
<dbReference type="PROSITE" id="PS51257">
    <property type="entry name" value="PROKAR_LIPOPROTEIN"/>
    <property type="match status" value="1"/>
</dbReference>
<proteinExistence type="predicted"/>
<dbReference type="EMBL" id="JAAVTK010000013">
    <property type="protein sequence ID" value="NKI91072.1"/>
    <property type="molecule type" value="Genomic_DNA"/>
</dbReference>
<accession>A0ABX1HPR2</accession>
<comment type="caution">
    <text evidence="2">The sequence shown here is derived from an EMBL/GenBank/DDBJ whole genome shotgun (WGS) entry which is preliminary data.</text>
</comment>